<name>A0AAN6PHJ5_9PEZI</name>
<dbReference type="Gene3D" id="3.40.630.30">
    <property type="match status" value="1"/>
</dbReference>
<dbReference type="PANTHER" id="PTHR43072:SF8">
    <property type="entry name" value="ACYLTRANSFERASE FABY-RELATED"/>
    <property type="match status" value="1"/>
</dbReference>
<accession>A0AAN6PHJ5</accession>
<evidence type="ECO:0000313" key="2">
    <source>
        <dbReference type="EMBL" id="KAK4040862.1"/>
    </source>
</evidence>
<evidence type="ECO:0000313" key="3">
    <source>
        <dbReference type="Proteomes" id="UP001303115"/>
    </source>
</evidence>
<gene>
    <name evidence="2" type="ORF">C8A01DRAFT_15334</name>
</gene>
<dbReference type="InterPro" id="IPR016181">
    <property type="entry name" value="Acyl_CoA_acyltransferase"/>
</dbReference>
<evidence type="ECO:0000259" key="1">
    <source>
        <dbReference type="PROSITE" id="PS51186"/>
    </source>
</evidence>
<dbReference type="CDD" id="cd04301">
    <property type="entry name" value="NAT_SF"/>
    <property type="match status" value="1"/>
</dbReference>
<comment type="caution">
    <text evidence="2">The sequence shown here is derived from an EMBL/GenBank/DDBJ whole genome shotgun (WGS) entry which is preliminary data.</text>
</comment>
<keyword evidence="3" id="KW-1185">Reference proteome</keyword>
<dbReference type="PROSITE" id="PS51186">
    <property type="entry name" value="GNAT"/>
    <property type="match status" value="1"/>
</dbReference>
<dbReference type="PANTHER" id="PTHR43072">
    <property type="entry name" value="N-ACETYLTRANSFERASE"/>
    <property type="match status" value="1"/>
</dbReference>
<feature type="domain" description="N-acetyltransferase" evidence="1">
    <location>
        <begin position="8"/>
        <end position="175"/>
    </location>
</feature>
<dbReference type="InterPro" id="IPR000182">
    <property type="entry name" value="GNAT_dom"/>
</dbReference>
<reference evidence="3" key="1">
    <citation type="journal article" date="2023" name="Mol. Phylogenet. Evol.">
        <title>Genome-scale phylogeny and comparative genomics of the fungal order Sordariales.</title>
        <authorList>
            <person name="Hensen N."/>
            <person name="Bonometti L."/>
            <person name="Westerberg I."/>
            <person name="Brannstrom I.O."/>
            <person name="Guillou S."/>
            <person name="Cros-Aarteil S."/>
            <person name="Calhoun S."/>
            <person name="Haridas S."/>
            <person name="Kuo A."/>
            <person name="Mondo S."/>
            <person name="Pangilinan J."/>
            <person name="Riley R."/>
            <person name="LaButti K."/>
            <person name="Andreopoulos B."/>
            <person name="Lipzen A."/>
            <person name="Chen C."/>
            <person name="Yan M."/>
            <person name="Daum C."/>
            <person name="Ng V."/>
            <person name="Clum A."/>
            <person name="Steindorff A."/>
            <person name="Ohm R.A."/>
            <person name="Martin F."/>
            <person name="Silar P."/>
            <person name="Natvig D.O."/>
            <person name="Lalanne C."/>
            <person name="Gautier V."/>
            <person name="Ament-Velasquez S.L."/>
            <person name="Kruys A."/>
            <person name="Hutchinson M.I."/>
            <person name="Powell A.J."/>
            <person name="Barry K."/>
            <person name="Miller A.N."/>
            <person name="Grigoriev I.V."/>
            <person name="Debuchy R."/>
            <person name="Gladieux P."/>
            <person name="Hiltunen Thoren M."/>
            <person name="Johannesson H."/>
        </authorList>
    </citation>
    <scope>NUCLEOTIDE SEQUENCE [LARGE SCALE GENOMIC DNA]</scope>
    <source>
        <strain evidence="3">CBS 284.82</strain>
    </source>
</reference>
<dbReference type="SUPFAM" id="SSF55729">
    <property type="entry name" value="Acyl-CoA N-acyltransferases (Nat)"/>
    <property type="match status" value="1"/>
</dbReference>
<proteinExistence type="predicted"/>
<protein>
    <submittedName>
        <fullName evidence="2">Acyl-CoA N-acyltransferase</fullName>
    </submittedName>
</protein>
<sequence>MSSKQTPIIIRDVQDGDLTTITDIYNDTVINTTATYELDPLSLSAMSDRLSAIKEAGFPCFVAEESCDFPRVLGYAYASAFRPRPAYRFTVEHSIYVASDSRARGVGSLLMEALIKECERLGFRQIVAVIGDGRSYSPSVLFHKKLGFRYSGRLEGSGYKFGRWLDTTFMQFTINGGIGSSPDPTILPEVGFPGK</sequence>
<dbReference type="EMBL" id="MU854368">
    <property type="protein sequence ID" value="KAK4040862.1"/>
    <property type="molecule type" value="Genomic_DNA"/>
</dbReference>
<organism evidence="2 3">
    <name type="scientific">Parachaetomium inaequale</name>
    <dbReference type="NCBI Taxonomy" id="2588326"/>
    <lineage>
        <taxon>Eukaryota</taxon>
        <taxon>Fungi</taxon>
        <taxon>Dikarya</taxon>
        <taxon>Ascomycota</taxon>
        <taxon>Pezizomycotina</taxon>
        <taxon>Sordariomycetes</taxon>
        <taxon>Sordariomycetidae</taxon>
        <taxon>Sordariales</taxon>
        <taxon>Chaetomiaceae</taxon>
        <taxon>Parachaetomium</taxon>
    </lineage>
</organism>
<dbReference type="AlphaFoldDB" id="A0AAN6PHJ5"/>
<dbReference type="Pfam" id="PF13420">
    <property type="entry name" value="Acetyltransf_4"/>
    <property type="match status" value="1"/>
</dbReference>
<dbReference type="GO" id="GO:0016747">
    <property type="term" value="F:acyltransferase activity, transferring groups other than amino-acyl groups"/>
    <property type="evidence" value="ECO:0007669"/>
    <property type="project" value="InterPro"/>
</dbReference>
<dbReference type="Proteomes" id="UP001303115">
    <property type="component" value="Unassembled WGS sequence"/>
</dbReference>